<reference evidence="2 3" key="1">
    <citation type="submission" date="2020-10" db="EMBL/GenBank/DDBJ databases">
        <title>Plant Genome Project.</title>
        <authorList>
            <person name="Zhang R.-G."/>
        </authorList>
    </citation>
    <scope>NUCLEOTIDE SEQUENCE [LARGE SCALE GENOMIC DNA]</scope>
    <source>
        <strain evidence="2">FAFU-HL-1</strain>
        <tissue evidence="2">Leaf</tissue>
    </source>
</reference>
<dbReference type="GO" id="GO:0005868">
    <property type="term" value="C:cytoplasmic dynein complex"/>
    <property type="evidence" value="ECO:0007669"/>
    <property type="project" value="TreeGrafter"/>
</dbReference>
<name>A0A835K1E3_9ROSI</name>
<dbReference type="GO" id="GO:0045505">
    <property type="term" value="F:dynein intermediate chain binding"/>
    <property type="evidence" value="ECO:0007669"/>
    <property type="project" value="TreeGrafter"/>
</dbReference>
<comment type="similarity">
    <text evidence="1">Belongs to the dynein light chain family.</text>
</comment>
<dbReference type="Pfam" id="PF01221">
    <property type="entry name" value="Dynein_light"/>
    <property type="match status" value="1"/>
</dbReference>
<dbReference type="AlphaFoldDB" id="A0A835K1E3"/>
<dbReference type="InterPro" id="IPR001372">
    <property type="entry name" value="Dynein_light_chain_typ-1/2"/>
</dbReference>
<protein>
    <recommendedName>
        <fullName evidence="1">Dynein light chain</fullName>
    </recommendedName>
</protein>
<proteinExistence type="inferred from homology"/>
<dbReference type="Proteomes" id="UP000657918">
    <property type="component" value="Unassembled WGS sequence"/>
</dbReference>
<sequence length="133" mass="15355">MLEGKAVLRETDMPEHMQSHVMELAYQALDLHEVSDCQSIAHYIKQRYYEQAHAPYLARRICVYVNVGSDLPLPGTENQELKDFGSCITHLSGSFIFFRVEMMEFLIFKDGRDFSESKEEAIGVLQQFQKSDT</sequence>
<dbReference type="OrthoDB" id="10033309at2759"/>
<keyword evidence="1" id="KW-0206">Cytoskeleton</keyword>
<dbReference type="SUPFAM" id="SSF54648">
    <property type="entry name" value="DLC"/>
    <property type="match status" value="2"/>
</dbReference>
<keyword evidence="1" id="KW-0493">Microtubule</keyword>
<dbReference type="PANTHER" id="PTHR11886:SF85">
    <property type="entry name" value="DYNEIN LIGHT CHAIN"/>
    <property type="match status" value="1"/>
</dbReference>
<dbReference type="Gene3D" id="3.30.740.10">
    <property type="entry name" value="Protein Inhibitor Of Neuronal Nitric Oxide Synthase"/>
    <property type="match status" value="2"/>
</dbReference>
<keyword evidence="1" id="KW-0505">Motor protein</keyword>
<comment type="caution">
    <text evidence="2">The sequence shown here is derived from an EMBL/GenBank/DDBJ whole genome shotgun (WGS) entry which is preliminary data.</text>
</comment>
<dbReference type="EMBL" id="JADGMS010000006">
    <property type="protein sequence ID" value="KAF9679968.1"/>
    <property type="molecule type" value="Genomic_DNA"/>
</dbReference>
<keyword evidence="1" id="KW-0963">Cytoplasm</keyword>
<evidence type="ECO:0000256" key="1">
    <source>
        <dbReference type="RuleBase" id="RU365010"/>
    </source>
</evidence>
<gene>
    <name evidence="2" type="ORF">SADUNF_Sadunf06G0070900</name>
</gene>
<comment type="subcellular location">
    <subcellularLocation>
        <location evidence="1">Cytoplasm</location>
        <location evidence="1">Cytoskeleton</location>
    </subcellularLocation>
</comment>
<evidence type="ECO:0000313" key="2">
    <source>
        <dbReference type="EMBL" id="KAF9679968.1"/>
    </source>
</evidence>
<dbReference type="SMART" id="SM01375">
    <property type="entry name" value="Dynein_light"/>
    <property type="match status" value="1"/>
</dbReference>
<keyword evidence="1" id="KW-0243">Dynein</keyword>
<dbReference type="PANTHER" id="PTHR11886">
    <property type="entry name" value="DYNEIN LIGHT CHAIN"/>
    <property type="match status" value="1"/>
</dbReference>
<dbReference type="GO" id="GO:0007017">
    <property type="term" value="P:microtubule-based process"/>
    <property type="evidence" value="ECO:0007669"/>
    <property type="project" value="InterPro"/>
</dbReference>
<evidence type="ECO:0000313" key="3">
    <source>
        <dbReference type="Proteomes" id="UP000657918"/>
    </source>
</evidence>
<accession>A0A835K1E3</accession>
<organism evidence="2 3">
    <name type="scientific">Salix dunnii</name>
    <dbReference type="NCBI Taxonomy" id="1413687"/>
    <lineage>
        <taxon>Eukaryota</taxon>
        <taxon>Viridiplantae</taxon>
        <taxon>Streptophyta</taxon>
        <taxon>Embryophyta</taxon>
        <taxon>Tracheophyta</taxon>
        <taxon>Spermatophyta</taxon>
        <taxon>Magnoliopsida</taxon>
        <taxon>eudicotyledons</taxon>
        <taxon>Gunneridae</taxon>
        <taxon>Pentapetalae</taxon>
        <taxon>rosids</taxon>
        <taxon>fabids</taxon>
        <taxon>Malpighiales</taxon>
        <taxon>Salicaceae</taxon>
        <taxon>Saliceae</taxon>
        <taxon>Salix</taxon>
    </lineage>
</organism>
<dbReference type="InterPro" id="IPR037177">
    <property type="entry name" value="DLC_sf"/>
</dbReference>
<dbReference type="GO" id="GO:0005874">
    <property type="term" value="C:microtubule"/>
    <property type="evidence" value="ECO:0007669"/>
    <property type="project" value="UniProtKB-KW"/>
</dbReference>
<keyword evidence="3" id="KW-1185">Reference proteome</keyword>